<evidence type="ECO:0000256" key="15">
    <source>
        <dbReference type="RuleBase" id="RU000461"/>
    </source>
</evidence>
<organism evidence="17">
    <name type="scientific">Clastoptera arizonana</name>
    <name type="common">Arizona spittle bug</name>
    <dbReference type="NCBI Taxonomy" id="38151"/>
    <lineage>
        <taxon>Eukaryota</taxon>
        <taxon>Metazoa</taxon>
        <taxon>Ecdysozoa</taxon>
        <taxon>Arthropoda</taxon>
        <taxon>Hexapoda</taxon>
        <taxon>Insecta</taxon>
        <taxon>Pterygota</taxon>
        <taxon>Neoptera</taxon>
        <taxon>Paraneoptera</taxon>
        <taxon>Hemiptera</taxon>
        <taxon>Auchenorrhyncha</taxon>
        <taxon>Cercopoidea</taxon>
        <taxon>Clastopteridae</taxon>
        <taxon>Clastoptera</taxon>
    </lineage>
</organism>
<keyword evidence="9" id="KW-0492">Microsome</keyword>
<dbReference type="FunFam" id="1.10.630.10:FF:000238">
    <property type="entry name" value="Cytochrome P450 2A6"/>
    <property type="match status" value="1"/>
</dbReference>
<dbReference type="GO" id="GO:0016712">
    <property type="term" value="F:oxidoreductase activity, acting on paired donors, with incorporation or reduction of molecular oxygen, reduced flavin or flavoprotein as one donor, and incorporation of one atom of oxygen"/>
    <property type="evidence" value="ECO:0007669"/>
    <property type="project" value="TreeGrafter"/>
</dbReference>
<evidence type="ECO:0000256" key="6">
    <source>
        <dbReference type="ARBA" id="ARBA00022617"/>
    </source>
</evidence>
<dbReference type="EMBL" id="GEDC01030207">
    <property type="protein sequence ID" value="JAS07091.1"/>
    <property type="molecule type" value="Transcribed_RNA"/>
</dbReference>
<evidence type="ECO:0000256" key="10">
    <source>
        <dbReference type="ARBA" id="ARBA00023002"/>
    </source>
</evidence>
<evidence type="ECO:0000256" key="13">
    <source>
        <dbReference type="ARBA" id="ARBA00023136"/>
    </source>
</evidence>
<evidence type="ECO:0000256" key="1">
    <source>
        <dbReference type="ARBA" id="ARBA00001971"/>
    </source>
</evidence>
<evidence type="ECO:0000256" key="9">
    <source>
        <dbReference type="ARBA" id="ARBA00022848"/>
    </source>
</evidence>
<name>A0A1B6CBB7_9HEMI</name>
<keyword evidence="8" id="KW-0256">Endoplasmic reticulum</keyword>
<comment type="subcellular location">
    <subcellularLocation>
        <location evidence="4">Endoplasmic reticulum membrane</location>
        <topology evidence="4">Peripheral membrane protein</topology>
    </subcellularLocation>
    <subcellularLocation>
        <location evidence="3">Microsome membrane</location>
        <topology evidence="3">Peripheral membrane protein</topology>
    </subcellularLocation>
</comment>
<dbReference type="PRINTS" id="PR00385">
    <property type="entry name" value="P450"/>
</dbReference>
<dbReference type="Pfam" id="PF00067">
    <property type="entry name" value="p450"/>
    <property type="match status" value="1"/>
</dbReference>
<evidence type="ECO:0000313" key="17">
    <source>
        <dbReference type="EMBL" id="JAS10772.1"/>
    </source>
</evidence>
<dbReference type="InterPro" id="IPR036396">
    <property type="entry name" value="Cyt_P450_sf"/>
</dbReference>
<dbReference type="GO" id="GO:0006082">
    <property type="term" value="P:organic acid metabolic process"/>
    <property type="evidence" value="ECO:0007669"/>
    <property type="project" value="TreeGrafter"/>
</dbReference>
<keyword evidence="12 15" id="KW-0503">Monooxygenase</keyword>
<comment type="similarity">
    <text evidence="5 15">Belongs to the cytochrome P450 family.</text>
</comment>
<dbReference type="InterPro" id="IPR017972">
    <property type="entry name" value="Cyt_P450_CS"/>
</dbReference>
<proteinExistence type="inferred from homology"/>
<dbReference type="PANTHER" id="PTHR24300:SF376">
    <property type="entry name" value="CYTOCHROME P450 15A1"/>
    <property type="match status" value="1"/>
</dbReference>
<accession>A0A1B6CBB7</accession>
<evidence type="ECO:0000313" key="16">
    <source>
        <dbReference type="EMBL" id="JAS07091.1"/>
    </source>
</evidence>
<dbReference type="PROSITE" id="PS00086">
    <property type="entry name" value="CYTOCHROME_P450"/>
    <property type="match status" value="1"/>
</dbReference>
<evidence type="ECO:0000256" key="2">
    <source>
        <dbReference type="ARBA" id="ARBA00003690"/>
    </source>
</evidence>
<evidence type="ECO:0000256" key="5">
    <source>
        <dbReference type="ARBA" id="ARBA00010617"/>
    </source>
</evidence>
<evidence type="ECO:0000256" key="11">
    <source>
        <dbReference type="ARBA" id="ARBA00023004"/>
    </source>
</evidence>
<comment type="function">
    <text evidence="2">May be involved in the metabolism of insect hormones and in the breakdown of synthetic insecticides.</text>
</comment>
<dbReference type="AlphaFoldDB" id="A0A1B6CBB7"/>
<keyword evidence="10 15" id="KW-0560">Oxidoreductase</keyword>
<dbReference type="EMBL" id="GEDC01026526">
    <property type="protein sequence ID" value="JAS10772.1"/>
    <property type="molecule type" value="Transcribed_RNA"/>
</dbReference>
<dbReference type="SUPFAM" id="SSF48264">
    <property type="entry name" value="Cytochrome P450"/>
    <property type="match status" value="1"/>
</dbReference>
<dbReference type="GO" id="GO:0005789">
    <property type="term" value="C:endoplasmic reticulum membrane"/>
    <property type="evidence" value="ECO:0007669"/>
    <property type="project" value="UniProtKB-SubCell"/>
</dbReference>
<sequence>MFYSFYLSVLAFLLFIFLWKRKQFKHNYPPGFPNWPILGSLPHLKDADLLHFAIKDWAKKYGQVISVHLGLHKGLFVTGADNVLAALRKPEFQGRPDSHTIRERSFGQKSLGVFFSEGDHWSSSRKFTVRQLRAFGAVRTEEFMAKEIIELVDSIQDGVEQEITGLFALSVVNFFWFIIASRRFKPDDKMIKLFLAGNKSFFRNGNPKGSTADVFPILKHFDKSYQSRLQHIRKTQRLVKELIEEQRSILDKNNPVNLIDHYLVEISKGEAQNDFTEEGLIMICFDIFSAGAEPVSAAFDFILLYMVLYPEVQKKMQEEIDAVLGKSRRPMLEDKNSLHYTMAVIEEVTRTNPTAPIAVPHKCTTNTYFNDYYVEQDTMVLLDLHSLGFDEKYWKNPDVFQPERFLDADGKFKKSNILYPFGIGQRSCAGETISKNLIFLFVATFFEKFTLSLPKNAPKPSTMCDPGFTIGCKPFKAVITSRY</sequence>
<feature type="binding site" description="axial binding residue" evidence="14">
    <location>
        <position position="428"/>
    </location>
    <ligand>
        <name>heme</name>
        <dbReference type="ChEBI" id="CHEBI:30413"/>
    </ligand>
    <ligandPart>
        <name>Fe</name>
        <dbReference type="ChEBI" id="CHEBI:18248"/>
    </ligandPart>
</feature>
<reference evidence="17" key="1">
    <citation type="submission" date="2015-12" db="EMBL/GenBank/DDBJ databases">
        <title>De novo transcriptome assembly of four potential Pierce s Disease insect vectors from Arizona vineyards.</title>
        <authorList>
            <person name="Tassone E.E."/>
        </authorList>
    </citation>
    <scope>NUCLEOTIDE SEQUENCE</scope>
</reference>
<evidence type="ECO:0000256" key="8">
    <source>
        <dbReference type="ARBA" id="ARBA00022824"/>
    </source>
</evidence>
<dbReference type="GO" id="GO:0005506">
    <property type="term" value="F:iron ion binding"/>
    <property type="evidence" value="ECO:0007669"/>
    <property type="project" value="InterPro"/>
</dbReference>
<dbReference type="Gene3D" id="1.10.630.10">
    <property type="entry name" value="Cytochrome P450"/>
    <property type="match status" value="1"/>
</dbReference>
<comment type="cofactor">
    <cofactor evidence="1 14">
        <name>heme</name>
        <dbReference type="ChEBI" id="CHEBI:30413"/>
    </cofactor>
</comment>
<dbReference type="InterPro" id="IPR002401">
    <property type="entry name" value="Cyt_P450_E_grp-I"/>
</dbReference>
<dbReference type="InterPro" id="IPR001128">
    <property type="entry name" value="Cyt_P450"/>
</dbReference>
<dbReference type="PRINTS" id="PR00463">
    <property type="entry name" value="EP450I"/>
</dbReference>
<protein>
    <recommendedName>
        <fullName evidence="18">Cytochrome P450</fullName>
    </recommendedName>
</protein>
<dbReference type="PANTHER" id="PTHR24300">
    <property type="entry name" value="CYTOCHROME P450 508A4-RELATED"/>
    <property type="match status" value="1"/>
</dbReference>
<evidence type="ECO:0008006" key="18">
    <source>
        <dbReference type="Google" id="ProtNLM"/>
    </source>
</evidence>
<keyword evidence="6 14" id="KW-0349">Heme</keyword>
<evidence type="ECO:0000256" key="14">
    <source>
        <dbReference type="PIRSR" id="PIRSR602401-1"/>
    </source>
</evidence>
<gene>
    <name evidence="17" type="ORF">g.32762</name>
    <name evidence="16" type="ORF">g.32764</name>
</gene>
<evidence type="ECO:0000256" key="4">
    <source>
        <dbReference type="ARBA" id="ARBA00004406"/>
    </source>
</evidence>
<keyword evidence="11 14" id="KW-0408">Iron</keyword>
<keyword evidence="7 14" id="KW-0479">Metal-binding</keyword>
<keyword evidence="13" id="KW-0472">Membrane</keyword>
<dbReference type="GO" id="GO:0020037">
    <property type="term" value="F:heme binding"/>
    <property type="evidence" value="ECO:0007669"/>
    <property type="project" value="InterPro"/>
</dbReference>
<evidence type="ECO:0000256" key="12">
    <source>
        <dbReference type="ARBA" id="ARBA00023033"/>
    </source>
</evidence>
<evidence type="ECO:0000256" key="3">
    <source>
        <dbReference type="ARBA" id="ARBA00004174"/>
    </source>
</evidence>
<dbReference type="GO" id="GO:0006805">
    <property type="term" value="P:xenobiotic metabolic process"/>
    <property type="evidence" value="ECO:0007669"/>
    <property type="project" value="TreeGrafter"/>
</dbReference>
<dbReference type="GO" id="GO:0008395">
    <property type="term" value="F:steroid hydroxylase activity"/>
    <property type="evidence" value="ECO:0007669"/>
    <property type="project" value="TreeGrafter"/>
</dbReference>
<evidence type="ECO:0000256" key="7">
    <source>
        <dbReference type="ARBA" id="ARBA00022723"/>
    </source>
</evidence>
<dbReference type="InterPro" id="IPR050182">
    <property type="entry name" value="Cytochrome_P450_fam2"/>
</dbReference>